<name>A0A7M5UVG9_9CNID</name>
<keyword evidence="4 6" id="KW-1133">Transmembrane helix</keyword>
<keyword evidence="9" id="KW-1185">Reference proteome</keyword>
<feature type="transmembrane region" description="Helical" evidence="6">
    <location>
        <begin position="148"/>
        <end position="170"/>
    </location>
</feature>
<dbReference type="SUPFAM" id="SSF103473">
    <property type="entry name" value="MFS general substrate transporter"/>
    <property type="match status" value="1"/>
</dbReference>
<proteinExistence type="inferred from homology"/>
<dbReference type="PANTHER" id="PTHR16172:SF41">
    <property type="entry name" value="MAJOR FACILITATOR SUPERFAMILY DOMAIN-CONTAINING PROTEIN 6-LIKE"/>
    <property type="match status" value="1"/>
</dbReference>
<comment type="similarity">
    <text evidence="2">Belongs to the major facilitator superfamily. MFSD6 family.</text>
</comment>
<evidence type="ECO:0000259" key="7">
    <source>
        <dbReference type="Pfam" id="PF12832"/>
    </source>
</evidence>
<protein>
    <recommendedName>
        <fullName evidence="7">Major facilitator superfamily associated domain-containing protein</fullName>
    </recommendedName>
</protein>
<feature type="transmembrane region" description="Helical" evidence="6">
    <location>
        <begin position="373"/>
        <end position="391"/>
    </location>
</feature>
<sequence length="485" mass="54747">MTSSTVKEVQPDTNSHQWRYHITPDLRMLPSKLSFMFFYGSHACYIMYFNIFFTSVGLTASQAGQISGIHALSSLLGAPLWGLLADYTGKRKVLMLVSSIIKLCLIFPLPWIAEYVNYIDMRQHEKFRHDKELQHVKYCTTLCGDDTMFHVMMSMLIASGPLILAITSFLDSFVMNLVKSSTKETDFGRQRLFGSIGFGSASLIAGYAVDNYTNKYLSVYTAAFYVFLPLWLLFIPLAFYVAMVSELETAVKPQYLHAFPERKNEQRSLTMSVLKTCGTLPNMIFLFTVFLTGICNGLMIGFFYLYMKRELSSSNTVMGVSIAFGNLGELFMFPVSYKLIKMVGTIPCLISGIFAYFLRYIFLSIITDPWLSLPIQLLNAFCFALFIAAAIEHVVKISPKEICTTMVSIVNALKFGFGILVANMAGGATYDSYGGRMLFKGMAFICLAWTCFMIIYYYGDKLFRTLCVSVNDDKKDTKSSLNHRD</sequence>
<evidence type="ECO:0000256" key="1">
    <source>
        <dbReference type="ARBA" id="ARBA00004141"/>
    </source>
</evidence>
<dbReference type="AlphaFoldDB" id="A0A7M5UVG9"/>
<dbReference type="GO" id="GO:0016020">
    <property type="term" value="C:membrane"/>
    <property type="evidence" value="ECO:0007669"/>
    <property type="project" value="UniProtKB-SubCell"/>
</dbReference>
<dbReference type="EnsemblMetazoa" id="CLYHEMT006432.1">
    <property type="protein sequence ID" value="CLYHEMP006432.1"/>
    <property type="gene ID" value="CLYHEMG006432"/>
</dbReference>
<feature type="transmembrane region" description="Helical" evidence="6">
    <location>
        <begin position="437"/>
        <end position="458"/>
    </location>
</feature>
<dbReference type="OrthoDB" id="515887at2759"/>
<dbReference type="Gene3D" id="1.20.1250.20">
    <property type="entry name" value="MFS general substrate transporter like domains"/>
    <property type="match status" value="2"/>
</dbReference>
<feature type="transmembrane region" description="Helical" evidence="6">
    <location>
        <begin position="36"/>
        <end position="60"/>
    </location>
</feature>
<feature type="transmembrane region" description="Helical" evidence="6">
    <location>
        <begin position="403"/>
        <end position="425"/>
    </location>
</feature>
<evidence type="ECO:0000256" key="4">
    <source>
        <dbReference type="ARBA" id="ARBA00022989"/>
    </source>
</evidence>
<feature type="transmembrane region" description="Helical" evidence="6">
    <location>
        <begin position="284"/>
        <end position="306"/>
    </location>
</feature>
<dbReference type="GeneID" id="136808812"/>
<dbReference type="Pfam" id="PF12832">
    <property type="entry name" value="MFS_1_like"/>
    <property type="match status" value="1"/>
</dbReference>
<evidence type="ECO:0000256" key="5">
    <source>
        <dbReference type="ARBA" id="ARBA00023136"/>
    </source>
</evidence>
<evidence type="ECO:0000256" key="6">
    <source>
        <dbReference type="SAM" id="Phobius"/>
    </source>
</evidence>
<keyword evidence="3 6" id="KW-0812">Transmembrane</keyword>
<feature type="transmembrane region" description="Helical" evidence="6">
    <location>
        <begin position="349"/>
        <end position="367"/>
    </location>
</feature>
<keyword evidence="5 6" id="KW-0472">Membrane</keyword>
<comment type="subcellular location">
    <subcellularLocation>
        <location evidence="1">Membrane</location>
        <topology evidence="1">Multi-pass membrane protein</topology>
    </subcellularLocation>
</comment>
<feature type="transmembrane region" description="Helical" evidence="6">
    <location>
        <begin position="221"/>
        <end position="242"/>
    </location>
</feature>
<organism evidence="8 9">
    <name type="scientific">Clytia hemisphaerica</name>
    <dbReference type="NCBI Taxonomy" id="252671"/>
    <lineage>
        <taxon>Eukaryota</taxon>
        <taxon>Metazoa</taxon>
        <taxon>Cnidaria</taxon>
        <taxon>Hydrozoa</taxon>
        <taxon>Hydroidolina</taxon>
        <taxon>Leptothecata</taxon>
        <taxon>Obeliida</taxon>
        <taxon>Clytiidae</taxon>
        <taxon>Clytia</taxon>
    </lineage>
</organism>
<dbReference type="Proteomes" id="UP000594262">
    <property type="component" value="Unplaced"/>
</dbReference>
<evidence type="ECO:0000256" key="2">
    <source>
        <dbReference type="ARBA" id="ARBA00005241"/>
    </source>
</evidence>
<feature type="transmembrane region" description="Helical" evidence="6">
    <location>
        <begin position="66"/>
        <end position="84"/>
    </location>
</feature>
<feature type="domain" description="Major facilitator superfamily associated" evidence="7">
    <location>
        <begin position="32"/>
        <end position="439"/>
    </location>
</feature>
<dbReference type="InterPro" id="IPR036259">
    <property type="entry name" value="MFS_trans_sf"/>
</dbReference>
<feature type="transmembrane region" description="Helical" evidence="6">
    <location>
        <begin position="318"/>
        <end position="337"/>
    </location>
</feature>
<dbReference type="RefSeq" id="XP_066921455.1">
    <property type="nucleotide sequence ID" value="XM_067065354.1"/>
</dbReference>
<evidence type="ECO:0000313" key="8">
    <source>
        <dbReference type="EnsemblMetazoa" id="CLYHEMP006432.1"/>
    </source>
</evidence>
<dbReference type="InterPro" id="IPR051717">
    <property type="entry name" value="MFS_MFSD6"/>
</dbReference>
<accession>A0A7M5UVG9</accession>
<evidence type="ECO:0000313" key="9">
    <source>
        <dbReference type="Proteomes" id="UP000594262"/>
    </source>
</evidence>
<feature type="transmembrane region" description="Helical" evidence="6">
    <location>
        <begin position="93"/>
        <end position="113"/>
    </location>
</feature>
<dbReference type="InterPro" id="IPR024989">
    <property type="entry name" value="MFS_assoc_dom"/>
</dbReference>
<reference evidence="8" key="1">
    <citation type="submission" date="2021-01" db="UniProtKB">
        <authorList>
            <consortium name="EnsemblMetazoa"/>
        </authorList>
    </citation>
    <scope>IDENTIFICATION</scope>
</reference>
<dbReference type="PANTHER" id="PTHR16172">
    <property type="entry name" value="MAJOR FACILITATOR SUPERFAMILY DOMAIN-CONTAINING PROTEIN 6-LIKE"/>
    <property type="match status" value="1"/>
</dbReference>
<evidence type="ECO:0000256" key="3">
    <source>
        <dbReference type="ARBA" id="ARBA00022692"/>
    </source>
</evidence>
<feature type="transmembrane region" description="Helical" evidence="6">
    <location>
        <begin position="191"/>
        <end position="209"/>
    </location>
</feature>